<evidence type="ECO:0000313" key="1">
    <source>
        <dbReference type="EMBL" id="GAH51246.1"/>
    </source>
</evidence>
<protein>
    <submittedName>
        <fullName evidence="1">Uncharacterized protein</fullName>
    </submittedName>
</protein>
<gene>
    <name evidence="1" type="ORF">S03H2_26482</name>
</gene>
<proteinExistence type="predicted"/>
<dbReference type="AlphaFoldDB" id="X1G014"/>
<dbReference type="EMBL" id="BARU01015378">
    <property type="protein sequence ID" value="GAH51246.1"/>
    <property type="molecule type" value="Genomic_DNA"/>
</dbReference>
<feature type="non-terminal residue" evidence="1">
    <location>
        <position position="35"/>
    </location>
</feature>
<sequence length="35" mass="3735">MPSVNESLFQELKSRGLIAQVTGDEKALSELLSSG</sequence>
<name>X1G014_9ZZZZ</name>
<accession>X1G014</accession>
<comment type="caution">
    <text evidence="1">The sequence shown here is derived from an EMBL/GenBank/DDBJ whole genome shotgun (WGS) entry which is preliminary data.</text>
</comment>
<reference evidence="1" key="1">
    <citation type="journal article" date="2014" name="Front. Microbiol.">
        <title>High frequency of phylogenetically diverse reductive dehalogenase-homologous genes in deep subseafloor sedimentary metagenomes.</title>
        <authorList>
            <person name="Kawai M."/>
            <person name="Futagami T."/>
            <person name="Toyoda A."/>
            <person name="Takaki Y."/>
            <person name="Nishi S."/>
            <person name="Hori S."/>
            <person name="Arai W."/>
            <person name="Tsubouchi T."/>
            <person name="Morono Y."/>
            <person name="Uchiyama I."/>
            <person name="Ito T."/>
            <person name="Fujiyama A."/>
            <person name="Inagaki F."/>
            <person name="Takami H."/>
        </authorList>
    </citation>
    <scope>NUCLEOTIDE SEQUENCE</scope>
    <source>
        <strain evidence="1">Expedition CK06-06</strain>
    </source>
</reference>
<organism evidence="1">
    <name type="scientific">marine sediment metagenome</name>
    <dbReference type="NCBI Taxonomy" id="412755"/>
    <lineage>
        <taxon>unclassified sequences</taxon>
        <taxon>metagenomes</taxon>
        <taxon>ecological metagenomes</taxon>
    </lineage>
</organism>